<gene>
    <name evidence="1" type="ORF">FQV37_2257</name>
</gene>
<dbReference type="RefSeq" id="WP_160023769.1">
    <property type="nucleotide sequence ID" value="NZ_VZIZ01000049.1"/>
</dbReference>
<accession>A0A6N7BWS4</accession>
<dbReference type="AlphaFoldDB" id="A0A6N7BWS4"/>
<keyword evidence="2" id="KW-1185">Reference proteome</keyword>
<evidence type="ECO:0000313" key="2">
    <source>
        <dbReference type="Proteomes" id="UP000471465"/>
    </source>
</evidence>
<reference evidence="1 2" key="1">
    <citation type="submission" date="2019-09" db="EMBL/GenBank/DDBJ databases">
        <title>Draft genome sequence of Psychrobacter nivimaris LAMA 639, in search for biotechnological relevant genes.</title>
        <authorList>
            <person name="Lima A.O.S."/>
            <person name="Staloch B.E.K."/>
            <person name="Freitas R.C."/>
            <person name="Niero H."/>
            <person name="Silva M.A.C."/>
        </authorList>
    </citation>
    <scope>NUCLEOTIDE SEQUENCE [LARGE SCALE GENOMIC DNA]</scope>
    <source>
        <strain evidence="1 2">LAMA 639</strain>
    </source>
</reference>
<comment type="caution">
    <text evidence="1">The sequence shown here is derived from an EMBL/GenBank/DDBJ whole genome shotgun (WGS) entry which is preliminary data.</text>
</comment>
<sequence>MYGSKLKERQTLDLRTAELWTLAIRNSGITLAGFKTAAELSLNLKWPPTAAQDFIELVKGDVSSNYPDMRKAYMSAAQGNYKHEVTLETAKRVGTWELKTQPESISYKSWQKHYVDVCKEHSEGADFKVPESHQVAYSHTPVQAGSETDKQITAKLAELRRMAV</sequence>
<proteinExistence type="predicted"/>
<name>A0A6N7BWS4_9GAMM</name>
<dbReference type="Proteomes" id="UP000471465">
    <property type="component" value="Unassembled WGS sequence"/>
</dbReference>
<dbReference type="EMBL" id="VZIZ01000049">
    <property type="protein sequence ID" value="KAF0567401.1"/>
    <property type="molecule type" value="Genomic_DNA"/>
</dbReference>
<organism evidence="1 2">
    <name type="scientific">Psychrobacter nivimaris</name>
    <dbReference type="NCBI Taxonomy" id="281738"/>
    <lineage>
        <taxon>Bacteria</taxon>
        <taxon>Pseudomonadati</taxon>
        <taxon>Pseudomonadota</taxon>
        <taxon>Gammaproteobacteria</taxon>
        <taxon>Moraxellales</taxon>
        <taxon>Moraxellaceae</taxon>
        <taxon>Psychrobacter</taxon>
    </lineage>
</organism>
<protein>
    <recommendedName>
        <fullName evidence="3">Replication protein</fullName>
    </recommendedName>
</protein>
<evidence type="ECO:0008006" key="3">
    <source>
        <dbReference type="Google" id="ProtNLM"/>
    </source>
</evidence>
<evidence type="ECO:0000313" key="1">
    <source>
        <dbReference type="EMBL" id="KAF0567401.1"/>
    </source>
</evidence>